<feature type="transmembrane region" description="Helical" evidence="10">
    <location>
        <begin position="83"/>
        <end position="104"/>
    </location>
</feature>
<keyword evidence="6 10" id="KW-1133">Transmembrane helix</keyword>
<dbReference type="OrthoDB" id="6612291at2759"/>
<evidence type="ECO:0000256" key="3">
    <source>
        <dbReference type="ARBA" id="ARBA00022475"/>
    </source>
</evidence>
<dbReference type="InterPro" id="IPR044775">
    <property type="entry name" value="MFS_ERD6/Tret1-like"/>
</dbReference>
<evidence type="ECO:0000256" key="6">
    <source>
        <dbReference type="ARBA" id="ARBA00022989"/>
    </source>
</evidence>
<feature type="transmembrane region" description="Helical" evidence="10">
    <location>
        <begin position="158"/>
        <end position="184"/>
    </location>
</feature>
<dbReference type="InterPro" id="IPR036259">
    <property type="entry name" value="MFS_trans_sf"/>
</dbReference>
<dbReference type="GO" id="GO:0051119">
    <property type="term" value="F:sugar transmembrane transporter activity"/>
    <property type="evidence" value="ECO:0007669"/>
    <property type="project" value="InterPro"/>
</dbReference>
<feature type="transmembrane region" description="Helical" evidence="10">
    <location>
        <begin position="307"/>
        <end position="333"/>
    </location>
</feature>
<feature type="transmembrane region" description="Helical" evidence="10">
    <location>
        <begin position="566"/>
        <end position="596"/>
    </location>
</feature>
<feature type="transmembrane region" description="Helical" evidence="10">
    <location>
        <begin position="719"/>
        <end position="744"/>
    </location>
</feature>
<keyword evidence="7 10" id="KW-0472">Membrane</keyword>
<dbReference type="FunFam" id="1.20.1250.20:FF:000055">
    <property type="entry name" value="Facilitated trehalose transporter Tret1-2 homolog"/>
    <property type="match status" value="1"/>
</dbReference>
<comment type="subcellular location">
    <subcellularLocation>
        <location evidence="1">Cell membrane</location>
        <topology evidence="1">Multi-pass membrane protein</topology>
    </subcellularLocation>
</comment>
<evidence type="ECO:0000256" key="1">
    <source>
        <dbReference type="ARBA" id="ARBA00004651"/>
    </source>
</evidence>
<dbReference type="Gene3D" id="1.20.1250.20">
    <property type="entry name" value="MFS general substrate transporter like domains"/>
    <property type="match status" value="2"/>
</dbReference>
<accession>A0A6G0Z340</accession>
<evidence type="ECO:0000256" key="5">
    <source>
        <dbReference type="ARBA" id="ARBA00022692"/>
    </source>
</evidence>
<feature type="transmembrane region" description="Helical" evidence="10">
    <location>
        <begin position="634"/>
        <end position="655"/>
    </location>
</feature>
<keyword evidence="2" id="KW-0813">Transport</keyword>
<evidence type="ECO:0000256" key="4">
    <source>
        <dbReference type="ARBA" id="ARBA00022597"/>
    </source>
</evidence>
<feature type="domain" description="Major facilitator superfamily (MFS) profile" evidence="11">
    <location>
        <begin position="85"/>
        <end position="494"/>
    </location>
</feature>
<keyword evidence="8" id="KW-0325">Glycoprotein</keyword>
<dbReference type="EMBL" id="VUJU01001581">
    <property type="protein sequence ID" value="KAF0764648.1"/>
    <property type="molecule type" value="Genomic_DNA"/>
</dbReference>
<feature type="transmembrane region" description="Helical" evidence="10">
    <location>
        <begin position="536"/>
        <end position="554"/>
    </location>
</feature>
<evidence type="ECO:0000256" key="9">
    <source>
        <dbReference type="ARBA" id="ARBA00024348"/>
    </source>
</evidence>
<evidence type="ECO:0000313" key="13">
    <source>
        <dbReference type="Proteomes" id="UP000478052"/>
    </source>
</evidence>
<feature type="transmembrane region" description="Helical" evidence="10">
    <location>
        <begin position="124"/>
        <end position="146"/>
    </location>
</feature>
<sequence length="894" mass="98655">MIYKGLVVMPHIKSRVCEYDDNYVGTSFRRPIIDEDGVEIPKNLYGEKSPLINKTVPKTITIAQRIAAESMESQVQTQKGNQYLAALIVTIGGFIMGTTLGWTAPAGPMMENGQYKFQITVENVSWIASVMPLGAMLGCPVMAGLVNKLGRKHLMIMLTIPTLAGWAMIIWANSVIWICAGRFVTGFSSGSYSVIVPLYTSEIAEKEIRGTLGTYFQLQLDVFGLSVACAIIPVIYLYLMFLIPESPIFYLMKGNVEKARLSLKYFRKPVDCVDRELNTMQSALAKTERERVPIMEAFQTTPAKRGLFLGLGVMVFQQFCGCNAVIFYATTIFNATGSSISSNTSTIIIGIMAVVSTYVSTLVVDKLGRKILLLYSVIAMGICTFLIGGYFYAKESNFNISSIGFIPLMSLCIFIILFSIGFGPIPWMLMGEIFPAQIKAEGSDGTYKIRDGRDKISPLKDVYSEQSPLGDKTLYQTISLPQNVGCEKTQYRTQYLTTLIVTIGGFIMGTTLGWTSPAGPMMENGQYGFHITDNDISWIASCMPLGAMLGCPFVGGLMNKLGRKRLMIILTVPALFGWEMIIYANSVAVICVGRILTGFASGSYSVIVPQYTSEIANKEIRGTLGTYFQLQLDLFGLSIACAIVPVVYLCLMFLVPESPIFYISKGNIAQARLSLKYFRRPFGQVDQELNAMHESLAKTEREKVPVMEAFKTTPAKRGLYLGLGVMVFMQFTGCNTVIFYATTIFNATGSSISSNASTVIVGIMAVLSTYVSTLVVDKWGRKILLLNSVVAMGICTFFIGGFFYAKDHHYDVSSVGFIPLLSLCVFIILFSVGFGPIPWMLMGEIFPAQIKGIASSIVCMANWFFVFLATKFFTSLVALIYLYNTFWLYTLNIL</sequence>
<dbReference type="InterPro" id="IPR005828">
    <property type="entry name" value="MFS_sugar_transport-like"/>
</dbReference>
<keyword evidence="4" id="KW-0762">Sugar transport</keyword>
<dbReference type="PROSITE" id="PS00217">
    <property type="entry name" value="SUGAR_TRANSPORT_2"/>
    <property type="match status" value="2"/>
</dbReference>
<evidence type="ECO:0000256" key="7">
    <source>
        <dbReference type="ARBA" id="ARBA00023136"/>
    </source>
</evidence>
<evidence type="ECO:0000313" key="12">
    <source>
        <dbReference type="EMBL" id="KAF0764648.1"/>
    </source>
</evidence>
<dbReference type="Proteomes" id="UP000478052">
    <property type="component" value="Unassembled WGS sequence"/>
</dbReference>
<name>A0A6G0Z340_APHCR</name>
<organism evidence="12 13">
    <name type="scientific">Aphis craccivora</name>
    <name type="common">Cowpea aphid</name>
    <dbReference type="NCBI Taxonomy" id="307492"/>
    <lineage>
        <taxon>Eukaryota</taxon>
        <taxon>Metazoa</taxon>
        <taxon>Ecdysozoa</taxon>
        <taxon>Arthropoda</taxon>
        <taxon>Hexapoda</taxon>
        <taxon>Insecta</taxon>
        <taxon>Pterygota</taxon>
        <taxon>Neoptera</taxon>
        <taxon>Paraneoptera</taxon>
        <taxon>Hemiptera</taxon>
        <taxon>Sternorrhyncha</taxon>
        <taxon>Aphidomorpha</taxon>
        <taxon>Aphidoidea</taxon>
        <taxon>Aphididae</taxon>
        <taxon>Aphidini</taxon>
        <taxon>Aphis</taxon>
        <taxon>Aphis</taxon>
    </lineage>
</organism>
<dbReference type="PROSITE" id="PS50850">
    <property type="entry name" value="MFS"/>
    <property type="match status" value="2"/>
</dbReference>
<proteinExistence type="inferred from homology"/>
<feature type="transmembrane region" description="Helical" evidence="10">
    <location>
        <begin position="783"/>
        <end position="805"/>
    </location>
</feature>
<gene>
    <name evidence="12" type="ORF">FWK35_00016522</name>
</gene>
<comment type="caution">
    <text evidence="12">The sequence shown here is derived from an EMBL/GenBank/DDBJ whole genome shotgun (WGS) entry which is preliminary data.</text>
</comment>
<feature type="transmembrane region" description="Helical" evidence="10">
    <location>
        <begin position="405"/>
        <end position="429"/>
    </location>
</feature>
<feature type="transmembrane region" description="Helical" evidence="10">
    <location>
        <begin position="756"/>
        <end position="776"/>
    </location>
</feature>
<feature type="domain" description="Major facilitator superfamily (MFS) profile" evidence="11">
    <location>
        <begin position="497"/>
        <end position="894"/>
    </location>
</feature>
<dbReference type="PRINTS" id="PR00171">
    <property type="entry name" value="SUGRTRNSPORT"/>
</dbReference>
<feature type="transmembrane region" description="Helical" evidence="10">
    <location>
        <begin position="817"/>
        <end position="842"/>
    </location>
</feature>
<comment type="similarity">
    <text evidence="9">Belongs to the major facilitator superfamily. Sugar transporter (TC 2.A.1.1) family. Trehalose transporter subfamily.</text>
</comment>
<dbReference type="CDD" id="cd17358">
    <property type="entry name" value="MFS_GLUT6_8_Class3_like"/>
    <property type="match status" value="1"/>
</dbReference>
<feature type="transmembrane region" description="Helical" evidence="10">
    <location>
        <begin position="222"/>
        <end position="243"/>
    </location>
</feature>
<feature type="transmembrane region" description="Helical" evidence="10">
    <location>
        <begin position="495"/>
        <end position="516"/>
    </location>
</feature>
<dbReference type="InterPro" id="IPR005829">
    <property type="entry name" value="Sugar_transporter_CS"/>
</dbReference>
<keyword evidence="5 10" id="KW-0812">Transmembrane</keyword>
<dbReference type="InterPro" id="IPR050549">
    <property type="entry name" value="MFS_Trehalose_Transporter"/>
</dbReference>
<dbReference type="FunFam" id="1.20.1250.20:FF:000218">
    <property type="entry name" value="facilitated trehalose transporter Tret1"/>
    <property type="match status" value="1"/>
</dbReference>
<keyword evidence="3" id="KW-1003">Cell membrane</keyword>
<dbReference type="PANTHER" id="PTHR48021">
    <property type="match status" value="1"/>
</dbReference>
<evidence type="ECO:0000256" key="2">
    <source>
        <dbReference type="ARBA" id="ARBA00022448"/>
    </source>
</evidence>
<dbReference type="PANTHER" id="PTHR48021:SF1">
    <property type="entry name" value="GH07001P-RELATED"/>
    <property type="match status" value="1"/>
</dbReference>
<evidence type="ECO:0000256" key="10">
    <source>
        <dbReference type="SAM" id="Phobius"/>
    </source>
</evidence>
<protein>
    <submittedName>
        <fullName evidence="12">Facilitated trehalose transporter Tret1-2</fullName>
    </submittedName>
</protein>
<dbReference type="SUPFAM" id="SSF103473">
    <property type="entry name" value="MFS general substrate transporter"/>
    <property type="match status" value="2"/>
</dbReference>
<dbReference type="InterPro" id="IPR020846">
    <property type="entry name" value="MFS_dom"/>
</dbReference>
<feature type="transmembrane region" description="Helical" evidence="10">
    <location>
        <begin position="863"/>
        <end position="883"/>
    </location>
</feature>
<evidence type="ECO:0000259" key="11">
    <source>
        <dbReference type="PROSITE" id="PS50850"/>
    </source>
</evidence>
<evidence type="ECO:0000256" key="8">
    <source>
        <dbReference type="ARBA" id="ARBA00023180"/>
    </source>
</evidence>
<reference evidence="12 13" key="1">
    <citation type="submission" date="2019-08" db="EMBL/GenBank/DDBJ databases">
        <title>Whole genome of Aphis craccivora.</title>
        <authorList>
            <person name="Voronova N.V."/>
            <person name="Shulinski R.S."/>
            <person name="Bandarenka Y.V."/>
            <person name="Zhorov D.G."/>
            <person name="Warner D."/>
        </authorList>
    </citation>
    <scope>NUCLEOTIDE SEQUENCE [LARGE SCALE GENOMIC DNA]</scope>
    <source>
        <strain evidence="12">180601</strain>
        <tissue evidence="12">Whole Body</tissue>
    </source>
</reference>
<dbReference type="InterPro" id="IPR003663">
    <property type="entry name" value="Sugar/inositol_transpt"/>
</dbReference>
<dbReference type="Pfam" id="PF00083">
    <property type="entry name" value="Sugar_tr"/>
    <property type="match status" value="4"/>
</dbReference>
<feature type="transmembrane region" description="Helical" evidence="10">
    <location>
        <begin position="371"/>
        <end position="393"/>
    </location>
</feature>
<feature type="transmembrane region" description="Helical" evidence="10">
    <location>
        <begin position="345"/>
        <end position="364"/>
    </location>
</feature>
<keyword evidence="13" id="KW-1185">Reference proteome</keyword>
<dbReference type="AlphaFoldDB" id="A0A6G0Z340"/>
<dbReference type="GO" id="GO:0005886">
    <property type="term" value="C:plasma membrane"/>
    <property type="evidence" value="ECO:0007669"/>
    <property type="project" value="UniProtKB-SubCell"/>
</dbReference>